<reference evidence="3" key="1">
    <citation type="submission" date="2017-03" db="EMBL/GenBank/DDBJ databases">
        <title>Phytopthora megakarya and P. palmivora, two closely related causual agents of cacao black pod achieved similar genome size and gene model numbers by different mechanisms.</title>
        <authorList>
            <person name="Ali S."/>
            <person name="Shao J."/>
            <person name="Larry D.J."/>
            <person name="Kronmiller B."/>
            <person name="Shen D."/>
            <person name="Strem M.D."/>
            <person name="Melnick R.L."/>
            <person name="Guiltinan M.J."/>
            <person name="Tyler B.M."/>
            <person name="Meinhardt L.W."/>
            <person name="Bailey B.A."/>
        </authorList>
    </citation>
    <scope>NUCLEOTIDE SEQUENCE [LARGE SCALE GENOMIC DNA]</scope>
    <source>
        <strain evidence="3">zdho120</strain>
    </source>
</reference>
<dbReference type="EMBL" id="NBNE01004650">
    <property type="protein sequence ID" value="OWZ05014.1"/>
    <property type="molecule type" value="Genomic_DNA"/>
</dbReference>
<gene>
    <name evidence="2" type="ORF">PHMEG_00022973</name>
</gene>
<protein>
    <submittedName>
        <fullName evidence="2">Pol Polyprotein</fullName>
    </submittedName>
</protein>
<dbReference type="Proteomes" id="UP000198211">
    <property type="component" value="Unassembled WGS sequence"/>
</dbReference>
<dbReference type="InterPro" id="IPR056924">
    <property type="entry name" value="SH3_Tf2-1"/>
</dbReference>
<keyword evidence="3" id="KW-1185">Reference proteome</keyword>
<evidence type="ECO:0000313" key="3">
    <source>
        <dbReference type="Proteomes" id="UP000198211"/>
    </source>
</evidence>
<dbReference type="Pfam" id="PF24626">
    <property type="entry name" value="SH3_Tf2-1"/>
    <property type="match status" value="1"/>
</dbReference>
<evidence type="ECO:0000313" key="2">
    <source>
        <dbReference type="EMBL" id="OWZ05014.1"/>
    </source>
</evidence>
<accession>A0A225VIT0</accession>
<proteinExistence type="predicted"/>
<sequence length="352" mass="40263">MVPSSTRARPGRRRIRRRAEMVMIRPEGQRAVGSKKAPNARSQSEILKDRWDPFHSLLAEYGDVVSKTPPIGNLWIEGSVTRLTWFQEHNTQSNVIDAFFRVKNEAGLQVSALHADILCPKTKCQMAYKCSYDPSSDADPSQALGNVKFKDSDVELSARSGARIYRNFLDGVLLYYSTGSEDAPLVVVPHDEELKYRILYEAHDSSVAGRLGLDSVSRHYWWPKLYKWVKIVFGELVCPFRKDVRGRRNVWNFEVGDRVLLNAKNLLTHAVFAVFKTKMRPRFIEQFTVVAKKGLAYMLNLPKKMRTHPVFYVALLKPNHGSSQIRSEELALALRLVLTPTLEYTNTKYKCD</sequence>
<feature type="domain" description="Tf2-1-like SH3-like" evidence="1">
    <location>
        <begin position="256"/>
        <end position="318"/>
    </location>
</feature>
<name>A0A225VIT0_9STRA</name>
<dbReference type="OrthoDB" id="2630497at2759"/>
<organism evidence="2 3">
    <name type="scientific">Phytophthora megakarya</name>
    <dbReference type="NCBI Taxonomy" id="4795"/>
    <lineage>
        <taxon>Eukaryota</taxon>
        <taxon>Sar</taxon>
        <taxon>Stramenopiles</taxon>
        <taxon>Oomycota</taxon>
        <taxon>Peronosporomycetes</taxon>
        <taxon>Peronosporales</taxon>
        <taxon>Peronosporaceae</taxon>
        <taxon>Phytophthora</taxon>
    </lineage>
</organism>
<evidence type="ECO:0000259" key="1">
    <source>
        <dbReference type="Pfam" id="PF24626"/>
    </source>
</evidence>
<dbReference type="AlphaFoldDB" id="A0A225VIT0"/>
<dbReference type="Gene3D" id="1.10.340.70">
    <property type="match status" value="1"/>
</dbReference>
<comment type="caution">
    <text evidence="2">The sequence shown here is derived from an EMBL/GenBank/DDBJ whole genome shotgun (WGS) entry which is preliminary data.</text>
</comment>